<dbReference type="AlphaFoldDB" id="A0A127F5J3"/>
<gene>
    <name evidence="5" type="ORF">ACG33_01030</name>
</gene>
<keyword evidence="2" id="KW-0560">Oxidoreductase</keyword>
<dbReference type="GO" id="GO:0005507">
    <property type="term" value="F:copper ion binding"/>
    <property type="evidence" value="ECO:0007669"/>
    <property type="project" value="InterPro"/>
</dbReference>
<dbReference type="PRINTS" id="PR00068">
    <property type="entry name" value="CUZNDISMTASE"/>
</dbReference>
<name>A0A127F5J3_STEDE</name>
<evidence type="ECO:0000313" key="6">
    <source>
        <dbReference type="Proteomes" id="UP000070250"/>
    </source>
</evidence>
<evidence type="ECO:0000256" key="3">
    <source>
        <dbReference type="SAM" id="MobiDB-lite"/>
    </source>
</evidence>
<evidence type="ECO:0000313" key="5">
    <source>
        <dbReference type="EMBL" id="AMN45712.1"/>
    </source>
</evidence>
<feature type="domain" description="Superoxide dismutase copper/zinc binding" evidence="4">
    <location>
        <begin position="100"/>
        <end position="230"/>
    </location>
</feature>
<evidence type="ECO:0000259" key="4">
    <source>
        <dbReference type="Pfam" id="PF00080"/>
    </source>
</evidence>
<keyword evidence="6" id="KW-1185">Reference proteome</keyword>
<comment type="function">
    <text evidence="2">Destroys radicals which are normally produced within the cells and which are toxic to biological systems.</text>
</comment>
<comment type="catalytic activity">
    <reaction evidence="2">
        <text>2 superoxide + 2 H(+) = H2O2 + O2</text>
        <dbReference type="Rhea" id="RHEA:20696"/>
        <dbReference type="ChEBI" id="CHEBI:15378"/>
        <dbReference type="ChEBI" id="CHEBI:15379"/>
        <dbReference type="ChEBI" id="CHEBI:16240"/>
        <dbReference type="ChEBI" id="CHEBI:18421"/>
        <dbReference type="EC" id="1.15.1.1"/>
    </reaction>
</comment>
<dbReference type="InterPro" id="IPR024134">
    <property type="entry name" value="SOD_Cu/Zn_/chaperone"/>
</dbReference>
<dbReference type="Pfam" id="PF00080">
    <property type="entry name" value="Sod_Cu"/>
    <property type="match status" value="1"/>
</dbReference>
<dbReference type="SUPFAM" id="SSF49329">
    <property type="entry name" value="Cu,Zn superoxide dismutase-like"/>
    <property type="match status" value="1"/>
</dbReference>
<keyword evidence="2" id="KW-0862">Zinc</keyword>
<dbReference type="PROSITE" id="PS00332">
    <property type="entry name" value="SOD_CU_ZN_2"/>
    <property type="match status" value="1"/>
</dbReference>
<dbReference type="PROSITE" id="PS00087">
    <property type="entry name" value="SOD_CU_ZN_1"/>
    <property type="match status" value="1"/>
</dbReference>
<dbReference type="CDD" id="cd00305">
    <property type="entry name" value="Cu-Zn_Superoxide_Dismutase"/>
    <property type="match status" value="1"/>
</dbReference>
<dbReference type="PATRIC" id="fig|465721.4.peg.225"/>
<dbReference type="Proteomes" id="UP000070250">
    <property type="component" value="Chromosome"/>
</dbReference>
<dbReference type="PANTHER" id="PTHR10003">
    <property type="entry name" value="SUPEROXIDE DISMUTASE CU-ZN -RELATED"/>
    <property type="match status" value="1"/>
</dbReference>
<comment type="cofactor">
    <cofactor evidence="2">
        <name>Zn(2+)</name>
        <dbReference type="ChEBI" id="CHEBI:29105"/>
    </cofactor>
    <text evidence="2">Binds 1 zinc ion per subunit.</text>
</comment>
<reference evidence="5 6" key="1">
    <citation type="submission" date="2015-06" db="EMBL/GenBank/DDBJ databases">
        <title>A Comprehensive Approach to Explore the Metabolic and Phylogenetic Diversity of Bacterial Steroid Degradation in the Environment: Testosterone as an Example.</title>
        <authorList>
            <person name="Yang F.-C."/>
            <person name="Chen Y.-L."/>
            <person name="Yu C.-P."/>
            <person name="Tang S.-L."/>
            <person name="Wang P.-H."/>
            <person name="Ismail W."/>
            <person name="Wang C.-H."/>
            <person name="Yang C.-Y."/>
            <person name="Chiang Y.-R."/>
        </authorList>
    </citation>
    <scope>NUCLEOTIDE SEQUENCE [LARGE SCALE GENOMIC DNA]</scope>
    <source>
        <strain evidence="5 6">DSM 18526</strain>
    </source>
</reference>
<keyword evidence="2" id="KW-0479">Metal-binding</keyword>
<keyword evidence="2" id="KW-0186">Copper</keyword>
<dbReference type="KEGG" id="sdf:ACG33_01030"/>
<accession>A0A127F5J3</accession>
<dbReference type="STRING" id="465721.ACG33_01030"/>
<dbReference type="InterPro" id="IPR001424">
    <property type="entry name" value="SOD_Cu_Zn_dom"/>
</dbReference>
<sequence>MQYASHHAPIRNSMRHPLTLPARPATAAPSRAAAAGIALLVSLALVACKPGPGERPAGAAAADTQSASMNHDMDMMRSGESTLMPTASAHLAPTRGHQASGLLTLSQMPTGVHITGLIQNLPPTASFGFHIHEKGDCSAPDASSAGAHFNPGQQPHGDPAGDSHHAGDMLNLRSDDQGIAKIDIIVHSVSLHSGGATDVIGKAIVIHEDPDDYASQPSGNSGARIACGVIDIRTAPSDDPGQSADSDAGGIAAETRKR</sequence>
<evidence type="ECO:0000256" key="1">
    <source>
        <dbReference type="ARBA" id="ARBA00010457"/>
    </source>
</evidence>
<dbReference type="GO" id="GO:0004784">
    <property type="term" value="F:superoxide dismutase activity"/>
    <property type="evidence" value="ECO:0007669"/>
    <property type="project" value="UniProtKB-EC"/>
</dbReference>
<feature type="region of interest" description="Disordered" evidence="3">
    <location>
        <begin position="233"/>
        <end position="258"/>
    </location>
</feature>
<comment type="similarity">
    <text evidence="1 2">Belongs to the Cu-Zn superoxide dismutase family.</text>
</comment>
<proteinExistence type="inferred from homology"/>
<dbReference type="InterPro" id="IPR018152">
    <property type="entry name" value="SOD_Cu/Zn_BS"/>
</dbReference>
<dbReference type="EC" id="1.15.1.1" evidence="2"/>
<protein>
    <recommendedName>
        <fullName evidence="2">Superoxide dismutase [Cu-Zn]</fullName>
        <ecNumber evidence="2">1.15.1.1</ecNumber>
    </recommendedName>
</protein>
<dbReference type="EMBL" id="CP011971">
    <property type="protein sequence ID" value="AMN45712.1"/>
    <property type="molecule type" value="Genomic_DNA"/>
</dbReference>
<feature type="compositionally biased region" description="Basic and acidic residues" evidence="3">
    <location>
        <begin position="159"/>
        <end position="170"/>
    </location>
</feature>
<organism evidence="5 6">
    <name type="scientific">Steroidobacter denitrificans</name>
    <dbReference type="NCBI Taxonomy" id="465721"/>
    <lineage>
        <taxon>Bacteria</taxon>
        <taxon>Pseudomonadati</taxon>
        <taxon>Pseudomonadota</taxon>
        <taxon>Gammaproteobacteria</taxon>
        <taxon>Steroidobacterales</taxon>
        <taxon>Steroidobacteraceae</taxon>
        <taxon>Steroidobacter</taxon>
    </lineage>
</organism>
<dbReference type="InterPro" id="IPR036423">
    <property type="entry name" value="SOD-like_Cu/Zn_dom_sf"/>
</dbReference>
<comment type="cofactor">
    <cofactor evidence="2">
        <name>Cu cation</name>
        <dbReference type="ChEBI" id="CHEBI:23378"/>
    </cofactor>
    <text evidence="2">Binds 1 copper ion per subunit.</text>
</comment>
<feature type="region of interest" description="Disordered" evidence="3">
    <location>
        <begin position="137"/>
        <end position="170"/>
    </location>
</feature>
<evidence type="ECO:0000256" key="2">
    <source>
        <dbReference type="RuleBase" id="RU000393"/>
    </source>
</evidence>
<dbReference type="Gene3D" id="2.60.40.200">
    <property type="entry name" value="Superoxide dismutase, copper/zinc binding domain"/>
    <property type="match status" value="1"/>
</dbReference>